<organism evidence="1 2">
    <name type="scientific">Yersinia enterocolitica subsp. palearctica serotype O:3 (strain DSM 13030 / CIP 106945 / Y11)</name>
    <dbReference type="NCBI Taxonomy" id="930944"/>
    <lineage>
        <taxon>Bacteria</taxon>
        <taxon>Pseudomonadati</taxon>
        <taxon>Pseudomonadota</taxon>
        <taxon>Gammaproteobacteria</taxon>
        <taxon>Enterobacterales</taxon>
        <taxon>Yersiniaceae</taxon>
        <taxon>Yersinia</taxon>
    </lineage>
</organism>
<dbReference type="EMBL" id="FR745874">
    <property type="protein sequence ID" value="CBY78193.1"/>
    <property type="molecule type" value="Genomic_DNA"/>
</dbReference>
<protein>
    <submittedName>
        <fullName evidence="1">Uncharacterized protein</fullName>
    </submittedName>
</protein>
<dbReference type="Proteomes" id="UP000008084">
    <property type="component" value="Plasmid pYV03"/>
</dbReference>
<gene>
    <name evidence="1" type="ordered locus">Y11_p0961</name>
</gene>
<name>A0A0H3NX57_YERE1</name>
<keyword evidence="1" id="KW-0614">Plasmid</keyword>
<accession>A0A0H3NX57</accession>
<dbReference type="AlphaFoldDB" id="A0A0H3NX57"/>
<evidence type="ECO:0000313" key="2">
    <source>
        <dbReference type="Proteomes" id="UP000008084"/>
    </source>
</evidence>
<geneLocation type="plasmid" evidence="1 2">
    <name>pYV03</name>
</geneLocation>
<reference evidence="1 2" key="1">
    <citation type="journal article" date="2011" name="J. Bacteriol.">
        <title>Complete genome sequence of Yersinia enterocolitica subsp. palearctica serogroup O:3.</title>
        <authorList>
            <person name="Batzilla J."/>
            <person name="Hoper D."/>
            <person name="Antonenka U."/>
            <person name="Heesemann J."/>
            <person name="Rakin A."/>
        </authorList>
    </citation>
    <scope>NUCLEOTIDE SEQUENCE [LARGE SCALE GENOMIC DNA]</scope>
    <source>
        <strain evidence="2">DSM 13030 / CIP 106945 / Y11</strain>
        <plasmid evidence="1 2">pYV03</plasmid>
    </source>
</reference>
<evidence type="ECO:0000313" key="1">
    <source>
        <dbReference type="EMBL" id="CBY78193.1"/>
    </source>
</evidence>
<sequence length="63" mass="7114">MSIKATLLYSYQEYGQHTDVFIQVKFNYGVIESKFYVNKVKFDNTTGQKAQDNDSSLSSAHGA</sequence>
<proteinExistence type="predicted"/>
<dbReference type="KEGG" id="yey:Y11_p0961"/>
<dbReference type="HOGENOM" id="CLU_2884975_0_0_6"/>